<protein>
    <submittedName>
        <fullName evidence="3">Transglutaminase-like domain-containing protein</fullName>
    </submittedName>
</protein>
<feature type="signal peptide" evidence="1">
    <location>
        <begin position="1"/>
        <end position="20"/>
    </location>
</feature>
<dbReference type="PANTHER" id="PTHR33490">
    <property type="entry name" value="BLR5614 PROTEIN-RELATED"/>
    <property type="match status" value="1"/>
</dbReference>
<dbReference type="Gene3D" id="3.10.620.30">
    <property type="match status" value="1"/>
</dbReference>
<proteinExistence type="predicted"/>
<keyword evidence="4" id="KW-1185">Reference proteome</keyword>
<dbReference type="EMBL" id="JAMZFW010000010">
    <property type="protein sequence ID" value="MCP1102365.1"/>
    <property type="molecule type" value="Genomic_DNA"/>
</dbReference>
<gene>
    <name evidence="3" type="ORF">NK125_08075</name>
</gene>
<dbReference type="Proteomes" id="UP001523566">
    <property type="component" value="Unassembled WGS sequence"/>
</dbReference>
<comment type="caution">
    <text evidence="3">The sequence shown here is derived from an EMBL/GenBank/DDBJ whole genome shotgun (WGS) entry which is preliminary data.</text>
</comment>
<reference evidence="3 4" key="1">
    <citation type="journal article" date="2022" name="Genome Biol. Evol.">
        <title>Host diet, physiology and behaviors set the stage for Lachnospiraceae cladogenesis.</title>
        <authorList>
            <person name="Vera-Ponce De Leon A."/>
            <person name="Schneider M."/>
            <person name="Jahnes B.C."/>
            <person name="Sadowski V."/>
            <person name="Camuy-Velez L.A."/>
            <person name="Duan J."/>
            <person name="Sabree Z.L."/>
        </authorList>
    </citation>
    <scope>NUCLEOTIDE SEQUENCE [LARGE SCALE GENOMIC DNA]</scope>
    <source>
        <strain evidence="3 4">PAL113</strain>
    </source>
</reference>
<dbReference type="RefSeq" id="WP_262066152.1">
    <property type="nucleotide sequence ID" value="NZ_JAMXOD010000010.1"/>
</dbReference>
<evidence type="ECO:0000313" key="4">
    <source>
        <dbReference type="Proteomes" id="UP001523566"/>
    </source>
</evidence>
<dbReference type="InterPro" id="IPR002931">
    <property type="entry name" value="Transglutaminase-like"/>
</dbReference>
<dbReference type="PROSITE" id="PS51257">
    <property type="entry name" value="PROKAR_LIPOPROTEIN"/>
    <property type="match status" value="1"/>
</dbReference>
<evidence type="ECO:0000313" key="3">
    <source>
        <dbReference type="EMBL" id="MCP1102365.1"/>
    </source>
</evidence>
<name>A0ABT1E954_9FIRM</name>
<keyword evidence="1" id="KW-0732">Signal</keyword>
<dbReference type="SMART" id="SM00460">
    <property type="entry name" value="TGc"/>
    <property type="match status" value="1"/>
</dbReference>
<sequence length="317" mass="35494">MHIKSIISVLLIVFCCAFFSGCGEEESVAKETKATKEKAPDENAALRDSTPKVLQTSASGEVVYGNDILTFDVSHTDQGYFMLEYRGDNDTVRMQVETPSGLVYTYAIQNKNVYEAFPLPDGNGAYKLKLLENIEGKTYAISFVQDIEVTLADEFLPFLYPSQYVNFTAETQAVEVAKKEVSSAKNDLDAVAAVYHYIIKNIDYDKQKAESVVYGYLPNLDDTLTTKKGICFDYAALMAAMLRTQGIPTKLETGYASTVYHAWISTYITDVGWIDKIIEFDGQSWTMMDPTFAANSKNESLKKYIGDSSNYNTEYIY</sequence>
<accession>A0ABT1E954</accession>
<evidence type="ECO:0000256" key="1">
    <source>
        <dbReference type="SAM" id="SignalP"/>
    </source>
</evidence>
<feature type="domain" description="Transglutaminase-like" evidence="2">
    <location>
        <begin position="223"/>
        <end position="292"/>
    </location>
</feature>
<dbReference type="SUPFAM" id="SSF54001">
    <property type="entry name" value="Cysteine proteinases"/>
    <property type="match status" value="1"/>
</dbReference>
<dbReference type="InterPro" id="IPR038765">
    <property type="entry name" value="Papain-like_cys_pep_sf"/>
</dbReference>
<organism evidence="3 4">
    <name type="scientific">Aequitasia blattaphilus</name>
    <dbReference type="NCBI Taxonomy" id="2949332"/>
    <lineage>
        <taxon>Bacteria</taxon>
        <taxon>Bacillati</taxon>
        <taxon>Bacillota</taxon>
        <taxon>Clostridia</taxon>
        <taxon>Lachnospirales</taxon>
        <taxon>Lachnospiraceae</taxon>
        <taxon>Aequitasia</taxon>
    </lineage>
</organism>
<feature type="chain" id="PRO_5045326620" evidence="1">
    <location>
        <begin position="21"/>
        <end position="317"/>
    </location>
</feature>
<dbReference type="PANTHER" id="PTHR33490:SF6">
    <property type="entry name" value="SLL1049 PROTEIN"/>
    <property type="match status" value="1"/>
</dbReference>
<dbReference type="Pfam" id="PF01841">
    <property type="entry name" value="Transglut_core"/>
    <property type="match status" value="1"/>
</dbReference>
<evidence type="ECO:0000259" key="2">
    <source>
        <dbReference type="SMART" id="SM00460"/>
    </source>
</evidence>